<dbReference type="PANTHER" id="PTHR33325:SF11">
    <property type="entry name" value="COLD SHOCK DOMAIN-CONTAINING PROTEIN 4-LIKE"/>
    <property type="match status" value="1"/>
</dbReference>
<reference evidence="2" key="1">
    <citation type="journal article" date="2007" name="PLoS ONE">
        <title>The first genome sequence of an elite grapevine cultivar (Pinot noir Vitis vinifera L.): coping with a highly heterozygous genome.</title>
        <authorList>
            <person name="Velasco R."/>
            <person name="Zharkikh A."/>
            <person name="Troggio M."/>
            <person name="Cartwright D.A."/>
            <person name="Cestaro A."/>
            <person name="Pruss D."/>
            <person name="Pindo M."/>
            <person name="FitzGerald L.M."/>
            <person name="Vezzulli S."/>
            <person name="Reid J."/>
            <person name="Malacarne G."/>
            <person name="Iliev D."/>
            <person name="Coppola G."/>
            <person name="Wardell B."/>
            <person name="Micheletti D."/>
            <person name="Macalma T."/>
            <person name="Facci M."/>
            <person name="Mitchell J.T."/>
            <person name="Perazzolli M."/>
            <person name="Eldredge G."/>
            <person name="Gatto P."/>
            <person name="Oyzerski R."/>
            <person name="Moretto M."/>
            <person name="Gutin N."/>
            <person name="Stefanini M."/>
            <person name="Chen Y."/>
            <person name="Segala C."/>
            <person name="Davenport C."/>
            <person name="Dematte L."/>
            <person name="Mraz A."/>
            <person name="Battilana J."/>
            <person name="Stormo K."/>
            <person name="Costa F."/>
            <person name="Tao Q."/>
            <person name="Si-Ammour A."/>
            <person name="Harkins T."/>
            <person name="Lackey A."/>
            <person name="Perbost C."/>
            <person name="Taillon B."/>
            <person name="Stella A."/>
            <person name="Solovyev V."/>
            <person name="Fawcett J.A."/>
            <person name="Sterck L."/>
            <person name="Vandepoele K."/>
            <person name="Grando S.M."/>
            <person name="Toppo S."/>
            <person name="Moser C."/>
            <person name="Lanchbury J."/>
            <person name="Bogden R."/>
            <person name="Skolnick M."/>
            <person name="Sgaramella V."/>
            <person name="Bhatnagar S.K."/>
            <person name="Fontana P."/>
            <person name="Gutin A."/>
            <person name="Van de Peer Y."/>
            <person name="Salamini F."/>
            <person name="Viola R."/>
        </authorList>
    </citation>
    <scope>NUCLEOTIDE SEQUENCE</scope>
</reference>
<proteinExistence type="predicted"/>
<evidence type="ECO:0000256" key="1">
    <source>
        <dbReference type="SAM" id="MobiDB-lite"/>
    </source>
</evidence>
<dbReference type="EMBL" id="AM424467">
    <property type="protein sequence ID" value="CAN77859.1"/>
    <property type="molecule type" value="Genomic_DNA"/>
</dbReference>
<gene>
    <name evidence="2" type="ORF">VITISV_005455</name>
</gene>
<organism evidence="2">
    <name type="scientific">Vitis vinifera</name>
    <name type="common">Grape</name>
    <dbReference type="NCBI Taxonomy" id="29760"/>
    <lineage>
        <taxon>Eukaryota</taxon>
        <taxon>Viridiplantae</taxon>
        <taxon>Streptophyta</taxon>
        <taxon>Embryophyta</taxon>
        <taxon>Tracheophyta</taxon>
        <taxon>Spermatophyta</taxon>
        <taxon>Magnoliopsida</taxon>
        <taxon>eudicotyledons</taxon>
        <taxon>Gunneridae</taxon>
        <taxon>Pentapetalae</taxon>
        <taxon>rosids</taxon>
        <taxon>Vitales</taxon>
        <taxon>Vitaceae</taxon>
        <taxon>Viteae</taxon>
        <taxon>Vitis</taxon>
    </lineage>
</organism>
<evidence type="ECO:0000313" key="2">
    <source>
        <dbReference type="EMBL" id="CAN77859.1"/>
    </source>
</evidence>
<dbReference type="PANTHER" id="PTHR33325">
    <property type="entry name" value="ZINC FINGER, CCHC-TYPE-RELATED"/>
    <property type="match status" value="1"/>
</dbReference>
<name>A5AED9_VITVI</name>
<dbReference type="AlphaFoldDB" id="A5AED9"/>
<feature type="compositionally biased region" description="Basic and acidic residues" evidence="1">
    <location>
        <begin position="250"/>
        <end position="263"/>
    </location>
</feature>
<protein>
    <recommendedName>
        <fullName evidence="3">CCHC-type domain-containing protein</fullName>
    </recommendedName>
</protein>
<feature type="region of interest" description="Disordered" evidence="1">
    <location>
        <begin position="247"/>
        <end position="269"/>
    </location>
</feature>
<evidence type="ECO:0008006" key="3">
    <source>
        <dbReference type="Google" id="ProtNLM"/>
    </source>
</evidence>
<feature type="compositionally biased region" description="Basic residues" evidence="1">
    <location>
        <begin position="214"/>
        <end position="224"/>
    </location>
</feature>
<feature type="region of interest" description="Disordered" evidence="1">
    <location>
        <begin position="206"/>
        <end position="232"/>
    </location>
</feature>
<sequence length="343" mass="40054">MSNITKLEFVALDISGKNYLSWILDTELHLDAMNLGATIKQGNQASLQDRTKALIFLLHHLHESLKNEYLTVKDPSTLWSNLKERHDHQKTVILPKARYDWMHLRLQDFKTVSEYNSSLFKINSQLKLCGEKITKKDMLEKTFTTFHASNVLLQQQYLERRFTKYFELISCLLVVEQNNELLMRNHRSRPTGSEPFPEVNAISSQTCGRERGRGHGRGHGRNPRYHGSYSNNSQKIKAPLHHQKWNNTETKQENGKRLQDKPPKNHRNNCYRCGMKGHWSRTFRTPKHLVDLYQASIKAKGKEIEMNFTDGGELDLTYYDIDFFGDPNEKTDHLINDEKINID</sequence>
<accession>A5AED9</accession>